<dbReference type="GO" id="GO:0034354">
    <property type="term" value="P:'de novo' NAD+ biosynthetic process from L-tryptophan"/>
    <property type="evidence" value="ECO:0007669"/>
    <property type="project" value="TreeGrafter"/>
</dbReference>
<evidence type="ECO:0008006" key="8">
    <source>
        <dbReference type="Google" id="ProtNLM"/>
    </source>
</evidence>
<evidence type="ECO:0000313" key="6">
    <source>
        <dbReference type="EMBL" id="THH19468.1"/>
    </source>
</evidence>
<comment type="caution">
    <text evidence="6">The sequence shown here is derived from an EMBL/GenBank/DDBJ whole genome shotgun (WGS) entry which is preliminary data.</text>
</comment>
<name>A0A4S4M4U8_9AGAM</name>
<feature type="binding site" description="proximal binding residue" evidence="4">
    <location>
        <position position="412"/>
    </location>
    <ligand>
        <name>heme b</name>
        <dbReference type="ChEBI" id="CHEBI:60344"/>
    </ligand>
    <ligandPart>
        <name>Fe</name>
        <dbReference type="ChEBI" id="CHEBI:18248"/>
    </ligandPart>
</feature>
<dbReference type="AlphaFoldDB" id="A0A4S4M4U8"/>
<comment type="similarity">
    <text evidence="1">Belongs to the indoleamine 2,3-dioxygenase family.</text>
</comment>
<dbReference type="OrthoDB" id="540174at2759"/>
<keyword evidence="3 4" id="KW-0408">Iron</keyword>
<dbReference type="GO" id="GO:0020037">
    <property type="term" value="F:heme binding"/>
    <property type="evidence" value="ECO:0007669"/>
    <property type="project" value="InterPro"/>
</dbReference>
<keyword evidence="2 4" id="KW-0479">Metal-binding</keyword>
<dbReference type="Pfam" id="PF01231">
    <property type="entry name" value="IDO"/>
    <property type="match status" value="1"/>
</dbReference>
<feature type="region of interest" description="Disordered" evidence="5">
    <location>
        <begin position="426"/>
        <end position="471"/>
    </location>
</feature>
<evidence type="ECO:0000256" key="5">
    <source>
        <dbReference type="SAM" id="MobiDB-lite"/>
    </source>
</evidence>
<dbReference type="InterPro" id="IPR000898">
    <property type="entry name" value="Indolamine_dOase"/>
</dbReference>
<evidence type="ECO:0000256" key="4">
    <source>
        <dbReference type="PIRSR" id="PIRSR600898-1"/>
    </source>
</evidence>
<evidence type="ECO:0000256" key="2">
    <source>
        <dbReference type="ARBA" id="ARBA00022723"/>
    </source>
</evidence>
<dbReference type="Proteomes" id="UP000310158">
    <property type="component" value="Unassembled WGS sequence"/>
</dbReference>
<dbReference type="InterPro" id="IPR037217">
    <property type="entry name" value="Trp/Indoleamine_2_3_dOase-like"/>
</dbReference>
<gene>
    <name evidence="6" type="ORF">EW146_g1697</name>
</gene>
<dbReference type="PANTHER" id="PTHR28657:SF5">
    <property type="entry name" value="INDOLEAMINE 2,3-DIOXYGENASE"/>
    <property type="match status" value="1"/>
</dbReference>
<evidence type="ECO:0000256" key="3">
    <source>
        <dbReference type="ARBA" id="ARBA00023004"/>
    </source>
</evidence>
<keyword evidence="7" id="KW-1185">Reference proteome</keyword>
<reference evidence="6 7" key="1">
    <citation type="submission" date="2019-02" db="EMBL/GenBank/DDBJ databases">
        <title>Genome sequencing of the rare red list fungi Bondarzewia mesenterica.</title>
        <authorList>
            <person name="Buettner E."/>
            <person name="Kellner H."/>
        </authorList>
    </citation>
    <scope>NUCLEOTIDE SEQUENCE [LARGE SCALE GENOMIC DNA]</scope>
    <source>
        <strain evidence="6 7">DSM 108281</strain>
    </source>
</reference>
<keyword evidence="4" id="KW-0349">Heme</keyword>
<accession>A0A4S4M4U8</accession>
<protein>
    <recommendedName>
        <fullName evidence="8">Indoleamine 2,3-dioxygenase</fullName>
    </recommendedName>
</protein>
<dbReference type="GO" id="GO:0033754">
    <property type="term" value="F:indoleamine 2,3-dioxygenase activity"/>
    <property type="evidence" value="ECO:0007669"/>
    <property type="project" value="TreeGrafter"/>
</dbReference>
<dbReference type="EMBL" id="SGPL01000044">
    <property type="protein sequence ID" value="THH19468.1"/>
    <property type="molecule type" value="Genomic_DNA"/>
</dbReference>
<proteinExistence type="inferred from homology"/>
<dbReference type="Gene3D" id="1.20.58.480">
    <property type="match status" value="1"/>
</dbReference>
<dbReference type="PANTHER" id="PTHR28657">
    <property type="entry name" value="INDOLEAMINE 2,3-DIOXYGENASE"/>
    <property type="match status" value="1"/>
</dbReference>
<dbReference type="GO" id="GO:0019441">
    <property type="term" value="P:L-tryptophan catabolic process to kynurenine"/>
    <property type="evidence" value="ECO:0007669"/>
    <property type="project" value="InterPro"/>
</dbReference>
<dbReference type="GO" id="GO:0005737">
    <property type="term" value="C:cytoplasm"/>
    <property type="evidence" value="ECO:0007669"/>
    <property type="project" value="TreeGrafter"/>
</dbReference>
<evidence type="ECO:0000313" key="7">
    <source>
        <dbReference type="Proteomes" id="UP000310158"/>
    </source>
</evidence>
<organism evidence="6 7">
    <name type="scientific">Bondarzewia mesenterica</name>
    <dbReference type="NCBI Taxonomy" id="1095465"/>
    <lineage>
        <taxon>Eukaryota</taxon>
        <taxon>Fungi</taxon>
        <taxon>Dikarya</taxon>
        <taxon>Basidiomycota</taxon>
        <taxon>Agaricomycotina</taxon>
        <taxon>Agaricomycetes</taxon>
        <taxon>Russulales</taxon>
        <taxon>Bondarzewiaceae</taxon>
        <taxon>Bondarzewia</taxon>
    </lineage>
</organism>
<evidence type="ECO:0000256" key="1">
    <source>
        <dbReference type="ARBA" id="ARBA00007119"/>
    </source>
</evidence>
<sequence length="471" mass="52534">MDHVSTIATPTYALPDIGSLFRLLMQLLLATIFGRTMNKSKSMPSLEEYDIDSATGFFPPQSLAPLTGAFELWERALEEAKKTLSLGSDKREDAMEKRTDGEAWRESVRSLPILDTECFEGDIRRQQRAHMVLAFLINFYVHSQPPASDPSPIHIPSCLAIPMVNVSRILGTAPIMTFADVVLWNWKPLDPELPLSSNNVGFMHHLSGTEAEHEFYVLSAKAEIRGIEMLRIVDSYVHQKDTTSFVAVSKISKDLTRLAAIIQELTEIIARSRETVDPYIFYWHVRPWWNGSGASGPNAPKWIYDGVPDSDTLDLGGPSAGQSTVMHALDVFLDVDHKLQKKRSPAPSNLNTKADKGFMERMRRYMPGKHQAFLVDFATIPISIRTLAERTPLLREPFDTAVLALKKFRDAHIRIVCLYVVSMSSTIPPGSTEKSPREKKTGPARGTGGSELSTLLKAGRDATNRTMLRGN</sequence>
<dbReference type="GO" id="GO:0046872">
    <property type="term" value="F:metal ion binding"/>
    <property type="evidence" value="ECO:0007669"/>
    <property type="project" value="UniProtKB-KW"/>
</dbReference>
<dbReference type="SUPFAM" id="SSF140959">
    <property type="entry name" value="Indolic compounds 2,3-dioxygenase-like"/>
    <property type="match status" value="1"/>
</dbReference>